<evidence type="ECO:0000313" key="2">
    <source>
        <dbReference type="EMBL" id="ABJ82567.1"/>
    </source>
</evidence>
<proteinExistence type="predicted"/>
<dbReference type="KEGG" id="sus:Acid_1576"/>
<dbReference type="HOGENOM" id="CLU_2169419_0_0_0"/>
<keyword evidence="1" id="KW-0732">Signal</keyword>
<dbReference type="AlphaFoldDB" id="Q028I5"/>
<accession>Q028I5</accession>
<organism evidence="2">
    <name type="scientific">Solibacter usitatus (strain Ellin6076)</name>
    <dbReference type="NCBI Taxonomy" id="234267"/>
    <lineage>
        <taxon>Bacteria</taxon>
        <taxon>Pseudomonadati</taxon>
        <taxon>Acidobacteriota</taxon>
        <taxon>Terriglobia</taxon>
        <taxon>Bryobacterales</taxon>
        <taxon>Solibacteraceae</taxon>
        <taxon>Candidatus Solibacter</taxon>
    </lineage>
</organism>
<protein>
    <submittedName>
        <fullName evidence="2">Uncharacterized protein</fullName>
    </submittedName>
</protein>
<feature type="chain" id="PRO_5004163924" evidence="1">
    <location>
        <begin position="20"/>
        <end position="109"/>
    </location>
</feature>
<gene>
    <name evidence="2" type="ordered locus">Acid_1576</name>
</gene>
<reference evidence="2" key="1">
    <citation type="submission" date="2006-10" db="EMBL/GenBank/DDBJ databases">
        <title>Complete sequence of Solibacter usitatus Ellin6076.</title>
        <authorList>
            <consortium name="US DOE Joint Genome Institute"/>
            <person name="Copeland A."/>
            <person name="Lucas S."/>
            <person name="Lapidus A."/>
            <person name="Barry K."/>
            <person name="Detter J.C."/>
            <person name="Glavina del Rio T."/>
            <person name="Hammon N."/>
            <person name="Israni S."/>
            <person name="Dalin E."/>
            <person name="Tice H."/>
            <person name="Pitluck S."/>
            <person name="Thompson L.S."/>
            <person name="Brettin T."/>
            <person name="Bruce D."/>
            <person name="Han C."/>
            <person name="Tapia R."/>
            <person name="Gilna P."/>
            <person name="Schmutz J."/>
            <person name="Larimer F."/>
            <person name="Land M."/>
            <person name="Hauser L."/>
            <person name="Kyrpides N."/>
            <person name="Mikhailova N."/>
            <person name="Janssen P.H."/>
            <person name="Kuske C.R."/>
            <person name="Richardson P."/>
        </authorList>
    </citation>
    <scope>NUCLEOTIDE SEQUENCE</scope>
    <source>
        <strain evidence="2">Ellin6076</strain>
    </source>
</reference>
<dbReference type="OrthoDB" id="129373at2"/>
<evidence type="ECO:0000256" key="1">
    <source>
        <dbReference type="SAM" id="SignalP"/>
    </source>
</evidence>
<dbReference type="EMBL" id="CP000473">
    <property type="protein sequence ID" value="ABJ82567.1"/>
    <property type="molecule type" value="Genomic_DNA"/>
</dbReference>
<dbReference type="InParanoid" id="Q028I5"/>
<feature type="signal peptide" evidence="1">
    <location>
        <begin position="1"/>
        <end position="19"/>
    </location>
</feature>
<name>Q028I5_SOLUE</name>
<sequence precursor="true">MKKSLVLGVVLSLSSLCFAGQKSYDVIFSAPATVGSVKLAAGEYKVKVDGANAVFTDSKTYKTVSAPVKVETGTKKFQFTAVDATKAEGVDKINAIELGGSSTKLEFTK</sequence>